<accession>B7FCB7</accession>
<organism evidence="1">
    <name type="scientific">Simian immunodeficiency virus</name>
    <name type="common">SIV</name>
    <dbReference type="NCBI Taxonomy" id="11723"/>
    <lineage>
        <taxon>Viruses</taxon>
        <taxon>Riboviria</taxon>
        <taxon>Pararnavirae</taxon>
        <taxon>Artverviricota</taxon>
        <taxon>Revtraviricetes</taxon>
        <taxon>Ortervirales</taxon>
        <taxon>Retroviridae</taxon>
        <taxon>Orthoretrovirinae</taxon>
        <taxon>Lentivirus</taxon>
        <taxon>Lentivirus simimdef</taxon>
    </lineage>
</organism>
<reference evidence="1" key="1">
    <citation type="journal article" date="2009" name="J. Virol.">
        <title>Full-length genome characterization of a novel simian immunodeficiency virus lineage (SIVolc) from olive Colobus (Procolobus verus) and new SIVwrcPbb strains from Western Red Colobus (Piliocolobus badius badius) from the Tai Forest in Ivory Coast.</title>
        <authorList>
            <person name="Liegeois F."/>
            <person name="Lafay B."/>
            <person name="Formenty P."/>
            <person name="Locatelli S."/>
            <person name="Courgnaud V."/>
            <person name="Delaporte E."/>
            <person name="Peeters M."/>
        </authorList>
    </citation>
    <scope>NUCLEOTIDE SEQUENCE</scope>
    <source>
        <strain evidence="1">SIVwrc</strain>
    </source>
</reference>
<dbReference type="EMBL" id="AM745105">
    <property type="protein sequence ID" value="CAN87030.1"/>
    <property type="molecule type" value="Genomic_DNA"/>
</dbReference>
<proteinExistence type="predicted"/>
<sequence>MEYHSGRTVQTSYCVQQKIDHYG</sequence>
<organismHost>
    <name type="scientific">Cercopithecidae</name>
    <name type="common">Old World monkeys</name>
    <dbReference type="NCBI Taxonomy" id="9527"/>
</organismHost>
<gene>
    <name evidence="1" type="primary">Rev exon1</name>
</gene>
<protein>
    <submittedName>
        <fullName evidence="1">Rev protein</fullName>
    </submittedName>
</protein>
<organismHost>
    <name type="scientific">Pan troglodytes</name>
    <name type="common">Chimpanzee</name>
    <dbReference type="NCBI Taxonomy" id="9598"/>
</organismHost>
<evidence type="ECO:0000313" key="1">
    <source>
        <dbReference type="EMBL" id="CAN87030.1"/>
    </source>
</evidence>
<name>B7FCB7_SIV</name>